<dbReference type="STRING" id="1216970.GCA_001570985_01149"/>
<feature type="transmembrane region" description="Helical" evidence="8">
    <location>
        <begin position="914"/>
        <end position="938"/>
    </location>
</feature>
<gene>
    <name evidence="10" type="ORF">EXU32_00100</name>
</gene>
<feature type="transmembrane region" description="Helical" evidence="8">
    <location>
        <begin position="406"/>
        <end position="428"/>
    </location>
</feature>
<keyword evidence="4 8" id="KW-1133">Transmembrane helix</keyword>
<feature type="transmembrane region" description="Helical" evidence="8">
    <location>
        <begin position="475"/>
        <end position="503"/>
    </location>
</feature>
<evidence type="ECO:0000313" key="10">
    <source>
        <dbReference type="EMBL" id="QBF44813.1"/>
    </source>
</evidence>
<feature type="transmembrane region" description="Helical" evidence="8">
    <location>
        <begin position="363"/>
        <end position="386"/>
    </location>
</feature>
<dbReference type="AlphaFoldDB" id="A0A4P6MU97"/>
<feature type="domain" description="ABC3 transporter permease C-terminal" evidence="9">
    <location>
        <begin position="316"/>
        <end position="432"/>
    </location>
</feature>
<evidence type="ECO:0000256" key="4">
    <source>
        <dbReference type="ARBA" id="ARBA00022989"/>
    </source>
</evidence>
<feature type="compositionally biased region" description="Low complexity" evidence="7">
    <location>
        <begin position="10"/>
        <end position="25"/>
    </location>
</feature>
<evidence type="ECO:0000256" key="8">
    <source>
        <dbReference type="SAM" id="Phobius"/>
    </source>
</evidence>
<sequence length="949" mass="98921">MTTQTTPVVSAGGTPPASPPSSSRGSAWLASWRVALRLARRDVRRHRGRSFAVLLMVGVPTMLICLGLVVGATSSISPEESVPLAMGPAQASITAGDGHRIAQAANPENGFSIKEAAAREVPGSRPGGTVEMNAAAIGELTGGEALPWTTGRTRARIGDRDLGLDTLAVAEPSRLTGKVTLRSGRWPTGADEVLVSPSAVRRGVPDSGSLQLLVDGGERTVQVVGTALSLQGWGASHELLTTTPDAMVDDSRSSGWFLMGDRPVTWADVTRLNEYGLAVHSAYVVTHPPTQDQIDPELREMGSSTSDTAQLVALGATLLLIVIALLVGPAFAVGATRQRRTLALAASNGATAGQLRRTVLAQAIVLGGLSALVGAVVAVPIGWIVLRVIADRGSPLGPFEVPWWQLAAICAIALVAAILAALVPAQRLTKLDIVGAMRGRVVTPPPSRWLFVLGLVLAAVGGAGVIIGLDRTEYVIALAAILLVLGTLLLVPRILHALGGLAGPLPLPLRLAVRDLARHRTRSAPTVAAVLAGSAALTMGLIGASSDNTQQRLDYLPQTLSGEGYMYAGGATQRQDPVDRAARELPELVITPVHSYGQPFEDPPPASDIPAEPFVTTLPRGCTVKDVVSPDLAPQGDVELAPEEGSGNPCLDLSTGSGSIPVTSTISFMPAAEIVRRFDLTGDEARTVTDGGGVLVAGKPQGIVSEGRVAIARGTLTIDDNTGVSELAGTTSTSRVPVVVRDRSKDTLARSWQAGLVLPTEVAQEAGWPLMQDAQLVRDPDGPIDAATQERLQQLLGDETYVDVERGFSNPLALVIAVLIAIFTLVLLVVTLTATALSIAEQERDQATIAAVGGSRRTRRLMVASQTWLLATIGIVLGALVGSFPGITIARALTSEGWDPITGLQLDRDAIVDIPWLPLAIVLVAVPALAALLAGLGIRRTPDLTRRTE</sequence>
<feature type="transmembrane region" description="Helical" evidence="8">
    <location>
        <begin position="524"/>
        <end position="544"/>
    </location>
</feature>
<evidence type="ECO:0000256" key="1">
    <source>
        <dbReference type="ARBA" id="ARBA00004651"/>
    </source>
</evidence>
<keyword evidence="3 8" id="KW-0812">Transmembrane</keyword>
<name>A0A4P6MU97_9MICO</name>
<protein>
    <submittedName>
        <fullName evidence="10">ABC transporter permease</fullName>
    </submittedName>
</protein>
<accession>A0A4P6MU97</accession>
<dbReference type="GO" id="GO:0022857">
    <property type="term" value="F:transmembrane transporter activity"/>
    <property type="evidence" value="ECO:0007669"/>
    <property type="project" value="TreeGrafter"/>
</dbReference>
<evidence type="ECO:0000256" key="5">
    <source>
        <dbReference type="ARBA" id="ARBA00023136"/>
    </source>
</evidence>
<dbReference type="Proteomes" id="UP000290408">
    <property type="component" value="Chromosome"/>
</dbReference>
<feature type="transmembrane region" description="Helical" evidence="8">
    <location>
        <begin position="311"/>
        <end position="333"/>
    </location>
</feature>
<evidence type="ECO:0000256" key="7">
    <source>
        <dbReference type="SAM" id="MobiDB-lite"/>
    </source>
</evidence>
<feature type="transmembrane region" description="Helical" evidence="8">
    <location>
        <begin position="449"/>
        <end position="469"/>
    </location>
</feature>
<evidence type="ECO:0000259" key="9">
    <source>
        <dbReference type="Pfam" id="PF02687"/>
    </source>
</evidence>
<comment type="subcellular location">
    <subcellularLocation>
        <location evidence="1">Cell membrane</location>
        <topology evidence="1">Multi-pass membrane protein</topology>
    </subcellularLocation>
</comment>
<feature type="transmembrane region" description="Helical" evidence="8">
    <location>
        <begin position="812"/>
        <end position="837"/>
    </location>
</feature>
<dbReference type="InterPro" id="IPR050250">
    <property type="entry name" value="Macrolide_Exporter_MacB"/>
</dbReference>
<evidence type="ECO:0000313" key="11">
    <source>
        <dbReference type="Proteomes" id="UP000290408"/>
    </source>
</evidence>
<keyword evidence="11" id="KW-1185">Reference proteome</keyword>
<dbReference type="PANTHER" id="PTHR30572">
    <property type="entry name" value="MEMBRANE COMPONENT OF TRANSPORTER-RELATED"/>
    <property type="match status" value="1"/>
</dbReference>
<evidence type="ECO:0000256" key="2">
    <source>
        <dbReference type="ARBA" id="ARBA00022475"/>
    </source>
</evidence>
<reference evidence="10 11" key="1">
    <citation type="submission" date="2019-02" db="EMBL/GenBank/DDBJ databases">
        <title>Genomic data mining of an Antarctic deep-sea actinobacterium, Janibacterlimosus P3-3-X1.</title>
        <authorList>
            <person name="Liao L."/>
            <person name="Chen B."/>
        </authorList>
    </citation>
    <scope>NUCLEOTIDE SEQUENCE [LARGE SCALE GENOMIC DNA]</scope>
    <source>
        <strain evidence="10 11">P3-3-X1</strain>
    </source>
</reference>
<dbReference type="GO" id="GO:0005886">
    <property type="term" value="C:plasma membrane"/>
    <property type="evidence" value="ECO:0007669"/>
    <property type="project" value="UniProtKB-SubCell"/>
</dbReference>
<dbReference type="Pfam" id="PF02687">
    <property type="entry name" value="FtsX"/>
    <property type="match status" value="2"/>
</dbReference>
<feature type="transmembrane region" description="Helical" evidence="8">
    <location>
        <begin position="867"/>
        <end position="894"/>
    </location>
</feature>
<dbReference type="InterPro" id="IPR003838">
    <property type="entry name" value="ABC3_permease_C"/>
</dbReference>
<keyword evidence="2" id="KW-1003">Cell membrane</keyword>
<evidence type="ECO:0000256" key="6">
    <source>
        <dbReference type="ARBA" id="ARBA00038076"/>
    </source>
</evidence>
<evidence type="ECO:0000256" key="3">
    <source>
        <dbReference type="ARBA" id="ARBA00022692"/>
    </source>
</evidence>
<organism evidence="10 11">
    <name type="scientific">Janibacter limosus</name>
    <dbReference type="NCBI Taxonomy" id="53458"/>
    <lineage>
        <taxon>Bacteria</taxon>
        <taxon>Bacillati</taxon>
        <taxon>Actinomycetota</taxon>
        <taxon>Actinomycetes</taxon>
        <taxon>Micrococcales</taxon>
        <taxon>Intrasporangiaceae</taxon>
        <taxon>Janibacter</taxon>
    </lineage>
</organism>
<dbReference type="EMBL" id="CP036164">
    <property type="protein sequence ID" value="QBF44813.1"/>
    <property type="molecule type" value="Genomic_DNA"/>
</dbReference>
<comment type="similarity">
    <text evidence="6">Belongs to the ABC-4 integral membrane protein family.</text>
</comment>
<dbReference type="RefSeq" id="WP_130628067.1">
    <property type="nucleotide sequence ID" value="NZ_CP036164.1"/>
</dbReference>
<proteinExistence type="inferred from homology"/>
<feature type="domain" description="ABC3 transporter permease C-terminal" evidence="9">
    <location>
        <begin position="818"/>
        <end position="938"/>
    </location>
</feature>
<dbReference type="PANTHER" id="PTHR30572:SF4">
    <property type="entry name" value="ABC TRANSPORTER PERMEASE YTRF"/>
    <property type="match status" value="1"/>
</dbReference>
<feature type="transmembrane region" description="Helical" evidence="8">
    <location>
        <begin position="51"/>
        <end position="72"/>
    </location>
</feature>
<feature type="region of interest" description="Disordered" evidence="7">
    <location>
        <begin position="1"/>
        <end position="25"/>
    </location>
</feature>
<keyword evidence="5 8" id="KW-0472">Membrane</keyword>
<dbReference type="OrthoDB" id="4847440at2"/>
<dbReference type="KEGG" id="jli:EXU32_00100"/>